<dbReference type="Proteomes" id="UP000309997">
    <property type="component" value="Unassembled WGS sequence"/>
</dbReference>
<comment type="caution">
    <text evidence="1">The sequence shown here is derived from an EMBL/GenBank/DDBJ whole genome shotgun (WGS) entry which is preliminary data.</text>
</comment>
<evidence type="ECO:0000313" key="1">
    <source>
        <dbReference type="EMBL" id="KAL3582541.1"/>
    </source>
</evidence>
<name>A0ACC4BWD9_POPAL</name>
<gene>
    <name evidence="1" type="ORF">D5086_016873</name>
</gene>
<dbReference type="EMBL" id="RCHU02000008">
    <property type="protein sequence ID" value="KAL3582541.1"/>
    <property type="molecule type" value="Genomic_DNA"/>
</dbReference>
<keyword evidence="2" id="KW-1185">Reference proteome</keyword>
<protein>
    <submittedName>
        <fullName evidence="1">Uncharacterized protein</fullName>
    </submittedName>
</protein>
<organism evidence="1 2">
    <name type="scientific">Populus alba</name>
    <name type="common">White poplar</name>
    <dbReference type="NCBI Taxonomy" id="43335"/>
    <lineage>
        <taxon>Eukaryota</taxon>
        <taxon>Viridiplantae</taxon>
        <taxon>Streptophyta</taxon>
        <taxon>Embryophyta</taxon>
        <taxon>Tracheophyta</taxon>
        <taxon>Spermatophyta</taxon>
        <taxon>Magnoliopsida</taxon>
        <taxon>eudicotyledons</taxon>
        <taxon>Gunneridae</taxon>
        <taxon>Pentapetalae</taxon>
        <taxon>rosids</taxon>
        <taxon>fabids</taxon>
        <taxon>Malpighiales</taxon>
        <taxon>Salicaceae</taxon>
        <taxon>Saliceae</taxon>
        <taxon>Populus</taxon>
    </lineage>
</organism>
<sequence>MASKLPCVYAVTDFIVHMRCSFNQVWIEAPVERISSKCFKREDRKMNEKTINHDDETWFRRRERLLELTAME</sequence>
<evidence type="ECO:0000313" key="2">
    <source>
        <dbReference type="Proteomes" id="UP000309997"/>
    </source>
</evidence>
<reference evidence="1 2" key="1">
    <citation type="journal article" date="2024" name="Plant Biotechnol. J.">
        <title>Genome and CRISPR/Cas9 system of a widespread forest tree (Populus alba) in the world.</title>
        <authorList>
            <person name="Liu Y.J."/>
            <person name="Jiang P.F."/>
            <person name="Han X.M."/>
            <person name="Li X.Y."/>
            <person name="Wang H.M."/>
            <person name="Wang Y.J."/>
            <person name="Wang X.X."/>
            <person name="Zeng Q.Y."/>
        </authorList>
    </citation>
    <scope>NUCLEOTIDE SEQUENCE [LARGE SCALE GENOMIC DNA]</scope>
    <source>
        <strain evidence="2">cv. PAL-ZL1</strain>
    </source>
</reference>
<accession>A0ACC4BWD9</accession>
<proteinExistence type="predicted"/>